<dbReference type="Proteomes" id="UP001066276">
    <property type="component" value="Chromosome 6"/>
</dbReference>
<gene>
    <name evidence="40" type="ORF">NDU88_006569</name>
</gene>
<evidence type="ECO:0000256" key="11">
    <source>
        <dbReference type="ARBA" id="ARBA00023098"/>
    </source>
</evidence>
<dbReference type="EC" id="3.1.1.3" evidence="38"/>
<dbReference type="InterPro" id="IPR000734">
    <property type="entry name" value="TAG_lipase"/>
</dbReference>
<evidence type="ECO:0000256" key="33">
    <source>
        <dbReference type="ARBA" id="ARBA00049290"/>
    </source>
</evidence>
<evidence type="ECO:0000256" key="1">
    <source>
        <dbReference type="ARBA" id="ARBA00004487"/>
    </source>
</evidence>
<evidence type="ECO:0000256" key="10">
    <source>
        <dbReference type="ARBA" id="ARBA00022963"/>
    </source>
</evidence>
<proteinExistence type="inferred from homology"/>
<dbReference type="GO" id="GO:0046872">
    <property type="term" value="F:metal ion binding"/>
    <property type="evidence" value="ECO:0007669"/>
    <property type="project" value="UniProtKB-KW"/>
</dbReference>
<comment type="catalytic activity">
    <reaction evidence="29">
        <text>1,2-dioctanoyl-3-O-beta-D-galactosyl-sn-glycerol + H2O = octanoyl-3-(beta-D-galactosyl)-sn-glycerol + octanoate + H(+)</text>
        <dbReference type="Rhea" id="RHEA:48696"/>
        <dbReference type="ChEBI" id="CHEBI:15377"/>
        <dbReference type="ChEBI" id="CHEBI:15378"/>
        <dbReference type="ChEBI" id="CHEBI:25646"/>
        <dbReference type="ChEBI" id="CHEBI:90453"/>
        <dbReference type="ChEBI" id="CHEBI:90769"/>
    </reaction>
    <physiologicalReaction direction="left-to-right" evidence="29">
        <dbReference type="Rhea" id="RHEA:48697"/>
    </physiologicalReaction>
</comment>
<comment type="catalytic activity">
    <reaction evidence="25">
        <text>1,2-didecanoylglycerol + H2O = decanoylglycerol + decanoate + H(+)</text>
        <dbReference type="Rhea" id="RHEA:48596"/>
        <dbReference type="ChEBI" id="CHEBI:11152"/>
        <dbReference type="ChEBI" id="CHEBI:15377"/>
        <dbReference type="ChEBI" id="CHEBI:15378"/>
        <dbReference type="ChEBI" id="CHEBI:27689"/>
        <dbReference type="ChEBI" id="CHEBI:90605"/>
    </reaction>
    <physiologicalReaction direction="left-to-right" evidence="25">
        <dbReference type="Rhea" id="RHEA:48597"/>
    </physiologicalReaction>
</comment>
<comment type="catalytic activity">
    <reaction evidence="20">
        <text>a 1,2-diacyl-3-O-(beta-D-galactosyl)-sn-glycerol + 2 H2O = 3-beta-D-galactosyl-sn-glycerol + 2 a fatty acid + 2 H(+)</text>
        <dbReference type="Rhea" id="RHEA:13189"/>
        <dbReference type="ChEBI" id="CHEBI:15377"/>
        <dbReference type="ChEBI" id="CHEBI:15378"/>
        <dbReference type="ChEBI" id="CHEBI:15754"/>
        <dbReference type="ChEBI" id="CHEBI:17615"/>
        <dbReference type="ChEBI" id="CHEBI:28868"/>
        <dbReference type="EC" id="3.1.1.26"/>
    </reaction>
    <physiologicalReaction direction="left-to-right" evidence="20">
        <dbReference type="Rhea" id="RHEA:13190"/>
    </physiologicalReaction>
</comment>
<dbReference type="SUPFAM" id="SSF53474">
    <property type="entry name" value="alpha/beta-Hydrolases"/>
    <property type="match status" value="1"/>
</dbReference>
<evidence type="ECO:0000256" key="31">
    <source>
        <dbReference type="ARBA" id="ARBA00049076"/>
    </source>
</evidence>
<evidence type="ECO:0000256" key="37">
    <source>
        <dbReference type="RuleBase" id="RU004262"/>
    </source>
</evidence>
<dbReference type="InterPro" id="IPR013818">
    <property type="entry name" value="Lipase"/>
</dbReference>
<dbReference type="PROSITE" id="PS50095">
    <property type="entry name" value="PLAT"/>
    <property type="match status" value="1"/>
</dbReference>
<dbReference type="PANTHER" id="PTHR11610">
    <property type="entry name" value="LIPASE"/>
    <property type="match status" value="1"/>
</dbReference>
<evidence type="ECO:0000256" key="16">
    <source>
        <dbReference type="ARBA" id="ARBA00023329"/>
    </source>
</evidence>
<keyword evidence="11 38" id="KW-0443">Lipid metabolism</keyword>
<comment type="catalytic activity">
    <reaction evidence="21">
        <text>1-beta-D-galactosyl-2,3-didodecanoyl-sn-glycerol + H2O = 1-beta-D-galactosyl-dodecanoyl-sn-glycerol + dodecanoate + H(+)</text>
        <dbReference type="Rhea" id="RHEA:48536"/>
        <dbReference type="ChEBI" id="CHEBI:15377"/>
        <dbReference type="ChEBI" id="CHEBI:15378"/>
        <dbReference type="ChEBI" id="CHEBI:18262"/>
        <dbReference type="ChEBI" id="CHEBI:90342"/>
        <dbReference type="ChEBI" id="CHEBI:90514"/>
    </reaction>
    <physiologicalReaction direction="left-to-right" evidence="21">
        <dbReference type="Rhea" id="RHEA:48537"/>
    </physiologicalReaction>
</comment>
<evidence type="ECO:0000256" key="36">
    <source>
        <dbReference type="PROSITE-ProRule" id="PRU00152"/>
    </source>
</evidence>
<dbReference type="GO" id="GO:0005615">
    <property type="term" value="C:extracellular space"/>
    <property type="evidence" value="ECO:0007669"/>
    <property type="project" value="TreeGrafter"/>
</dbReference>
<evidence type="ECO:0000256" key="15">
    <source>
        <dbReference type="ARBA" id="ARBA00023273"/>
    </source>
</evidence>
<protein>
    <recommendedName>
        <fullName evidence="38">Triacylglycerol lipase</fullName>
        <ecNumber evidence="38">3.1.1.3</ecNumber>
    </recommendedName>
    <alternativeName>
        <fullName evidence="38">Pancreatic lipase</fullName>
    </alternativeName>
</protein>
<keyword evidence="6 38" id="KW-0964">Secreted</keyword>
<dbReference type="AlphaFoldDB" id="A0AAV7QI37"/>
<dbReference type="CDD" id="cd01759">
    <property type="entry name" value="PLAT_PL"/>
    <property type="match status" value="1"/>
</dbReference>
<evidence type="ECO:0000256" key="5">
    <source>
        <dbReference type="ARBA" id="ARBA00010701"/>
    </source>
</evidence>
<evidence type="ECO:0000256" key="20">
    <source>
        <dbReference type="ARBA" id="ARBA00036503"/>
    </source>
</evidence>
<evidence type="ECO:0000256" key="9">
    <source>
        <dbReference type="ARBA" id="ARBA00022837"/>
    </source>
</evidence>
<comment type="catalytic activity">
    <reaction evidence="31">
        <text>1,2-dioctanoyl-3-O-[alpha-D-galactosyl-(1-&gt;6)-beta-D-galactosyl]-sn-glycerol + H2O = octanoyl-3-O-[alpha-D-galactosyl-(1-&gt;6)-beta-D-galactosyl]-sn-glycerol + octanoate + H(+)</text>
        <dbReference type="Rhea" id="RHEA:48692"/>
        <dbReference type="ChEBI" id="CHEBI:15377"/>
        <dbReference type="ChEBI" id="CHEBI:15378"/>
        <dbReference type="ChEBI" id="CHEBI:25646"/>
        <dbReference type="ChEBI" id="CHEBI:90457"/>
        <dbReference type="ChEBI" id="CHEBI:90768"/>
    </reaction>
    <physiologicalReaction direction="left-to-right" evidence="31">
        <dbReference type="Rhea" id="RHEA:48693"/>
    </physiologicalReaction>
</comment>
<comment type="catalytic activity">
    <reaction evidence="30">
        <text>long chain 1,2-diacyl-3-O-beta-D-galactosyl-sn-glycerol + H2O = long chain acyl-3-O-beta-D-galactosyl-sn-glycerol + a fatty acid + H(+)</text>
        <dbReference type="Rhea" id="RHEA:48700"/>
        <dbReference type="ChEBI" id="CHEBI:15377"/>
        <dbReference type="ChEBI" id="CHEBI:15378"/>
        <dbReference type="ChEBI" id="CHEBI:28868"/>
        <dbReference type="ChEBI" id="CHEBI:90477"/>
        <dbReference type="ChEBI" id="CHEBI:90770"/>
    </reaction>
    <physiologicalReaction direction="left-to-right" evidence="30">
        <dbReference type="Rhea" id="RHEA:48701"/>
    </physiologicalReaction>
</comment>
<dbReference type="GO" id="GO:0004465">
    <property type="term" value="F:lipoprotein lipase activity"/>
    <property type="evidence" value="ECO:0007669"/>
    <property type="project" value="TreeGrafter"/>
</dbReference>
<comment type="catalytic activity">
    <reaction evidence="17">
        <text>a triacylglycerol + H2O = a diacylglycerol + a fatty acid + H(+)</text>
        <dbReference type="Rhea" id="RHEA:12044"/>
        <dbReference type="ChEBI" id="CHEBI:15377"/>
        <dbReference type="ChEBI" id="CHEBI:15378"/>
        <dbReference type="ChEBI" id="CHEBI:17855"/>
        <dbReference type="ChEBI" id="CHEBI:18035"/>
        <dbReference type="ChEBI" id="CHEBI:28868"/>
        <dbReference type="EC" id="3.1.1.3"/>
    </reaction>
    <physiologicalReaction direction="left-to-right" evidence="17">
        <dbReference type="Rhea" id="RHEA:12045"/>
    </physiologicalReaction>
</comment>
<evidence type="ECO:0000256" key="7">
    <source>
        <dbReference type="ARBA" id="ARBA00022723"/>
    </source>
</evidence>
<evidence type="ECO:0000256" key="12">
    <source>
        <dbReference type="ARBA" id="ARBA00023136"/>
    </source>
</evidence>
<dbReference type="InterPro" id="IPR036392">
    <property type="entry name" value="PLAT/LH2_dom_sf"/>
</dbReference>
<name>A0AAV7QI37_PLEWA</name>
<evidence type="ECO:0000256" key="29">
    <source>
        <dbReference type="ARBA" id="ARBA00048268"/>
    </source>
</evidence>
<dbReference type="GO" id="GO:0047714">
    <property type="term" value="F:galactolipase activity"/>
    <property type="evidence" value="ECO:0007669"/>
    <property type="project" value="UniProtKB-EC"/>
</dbReference>
<keyword evidence="12" id="KW-0472">Membrane</keyword>
<dbReference type="Pfam" id="PF01477">
    <property type="entry name" value="PLAT"/>
    <property type="match status" value="1"/>
</dbReference>
<dbReference type="InterPro" id="IPR002331">
    <property type="entry name" value="Lipase_panc"/>
</dbReference>
<sequence length="586" mass="64713">MSETVQTFLEHIGEVFGTNKKVLESSVDDDTWVAYITVTYSVKEKETASELDIAGVCGDHASVKLTQDNLVPMGSSIQANLGERCGSHLSATPPAACGELHPAKLRQAAHQQQQKRSRKMLGVWVLSLFLLGTVKAKEICYDRLGCFSDDIPWSGTVERPISKLPWSPEKINTRFLLYTRENPNNFQEITAINRPTISYSNFNASRKTIFITHGFIDQGEENWLSDMCRRMFEVEDVNCICVDWSSGSRTLFTQAANNIRVLGAEIAYFIETLMKNYGYSPSLVHIIGHSMGAHAAGETGKRIKRIARITALDPCEPYFQGTPTDVRLDTSDAVFVDVIHTDSGPLVPNLGLGMIQAIGHLDFYPNGGVQMPGCKKNIISQIVDIDGIWEGTRDFVACNHLRSYKYYSDGIVSKEGFVGFPSPTHDSFESGTGFPCPSIGCPQMGHYADTYSGITKVSQKFYLNTGDAKDFARYRYKVSVTLTGSSRVTGFFNVALYGSNGNTRQYEVFKGTMKTGTTYSAFIDVEIDVGTLYTVKFLWNNNILNPTFPKLGAQAAVIQNGRDGRMSTFCGSGTVREDVLQTLTGC</sequence>
<evidence type="ECO:0000256" key="4">
    <source>
        <dbReference type="ARBA" id="ARBA00005189"/>
    </source>
</evidence>
<evidence type="ECO:0000313" key="41">
    <source>
        <dbReference type="Proteomes" id="UP001066276"/>
    </source>
</evidence>
<evidence type="ECO:0000256" key="35">
    <source>
        <dbReference type="ARBA" id="ARBA00049420"/>
    </source>
</evidence>
<evidence type="ECO:0000256" key="17">
    <source>
        <dbReference type="ARBA" id="ARBA00023369"/>
    </source>
</evidence>
<keyword evidence="10 38" id="KW-0442">Lipid degradation</keyword>
<evidence type="ECO:0000256" key="30">
    <source>
        <dbReference type="ARBA" id="ARBA00048546"/>
    </source>
</evidence>
<evidence type="ECO:0000256" key="19">
    <source>
        <dbReference type="ARBA" id="ARBA00024321"/>
    </source>
</evidence>
<comment type="catalytic activity">
    <reaction evidence="28">
        <text>a 1,2-diacyl-3-O-[alpha-D-galactosyl-(1-&gt;6)-beta-D-galactosyl]-sn-glycerol + H2O = acyl-3-O-[alpha-D-galactosyl-(1-&gt;6)-beta-D-galactosyl]-sn-glycerol + a fatty acid + H(+)</text>
        <dbReference type="Rhea" id="RHEA:48372"/>
        <dbReference type="ChEBI" id="CHEBI:15377"/>
        <dbReference type="ChEBI" id="CHEBI:15378"/>
        <dbReference type="ChEBI" id="CHEBI:28396"/>
        <dbReference type="ChEBI" id="CHEBI:28868"/>
        <dbReference type="ChEBI" id="CHEBI:90310"/>
    </reaction>
    <physiologicalReaction direction="left-to-right" evidence="28">
        <dbReference type="Rhea" id="RHEA:48373"/>
    </physiologicalReaction>
</comment>
<evidence type="ECO:0000256" key="38">
    <source>
        <dbReference type="RuleBase" id="RU362046"/>
    </source>
</evidence>
<keyword evidence="14" id="KW-0325">Glycoprotein</keyword>
<evidence type="ECO:0000256" key="18">
    <source>
        <dbReference type="ARBA" id="ARBA00023590"/>
    </source>
</evidence>
<evidence type="ECO:0000256" key="23">
    <source>
        <dbReference type="ARBA" id="ARBA00047296"/>
    </source>
</evidence>
<keyword evidence="16" id="KW-0968">Cytoplasmic vesicle</keyword>
<comment type="pathway">
    <text evidence="3">Glycerolipid metabolism; triacylglycerol degradation.</text>
</comment>
<comment type="similarity">
    <text evidence="5 37">Belongs to the AB hydrolase superfamily. Lipase family.</text>
</comment>
<evidence type="ECO:0000256" key="28">
    <source>
        <dbReference type="ARBA" id="ARBA00048139"/>
    </source>
</evidence>
<dbReference type="Gene3D" id="2.60.60.20">
    <property type="entry name" value="PLAT/LH2 domain"/>
    <property type="match status" value="1"/>
</dbReference>
<dbReference type="EMBL" id="JANPWB010000010">
    <property type="protein sequence ID" value="KAJ1140211.1"/>
    <property type="molecule type" value="Genomic_DNA"/>
</dbReference>
<dbReference type="GO" id="GO:0043005">
    <property type="term" value="C:neuron projection"/>
    <property type="evidence" value="ECO:0007669"/>
    <property type="project" value="UniProtKB-SubCell"/>
</dbReference>
<evidence type="ECO:0000256" key="2">
    <source>
        <dbReference type="ARBA" id="ARBA00004613"/>
    </source>
</evidence>
<comment type="pathway">
    <text evidence="18">Glycolipid metabolism.</text>
</comment>
<comment type="pathway">
    <text evidence="4">Lipid metabolism.</text>
</comment>
<dbReference type="InterPro" id="IPR033906">
    <property type="entry name" value="Lipase_N"/>
</dbReference>
<evidence type="ECO:0000256" key="26">
    <source>
        <dbReference type="ARBA" id="ARBA00047741"/>
    </source>
</evidence>
<comment type="catalytic activity">
    <reaction evidence="33">
        <text>1,2,3-trioctanoylglycerol + H2O = dioctanoylglycerol + octanoate + H(+)</text>
        <dbReference type="Rhea" id="RHEA:47864"/>
        <dbReference type="ChEBI" id="CHEBI:15377"/>
        <dbReference type="ChEBI" id="CHEBI:15378"/>
        <dbReference type="ChEBI" id="CHEBI:25646"/>
        <dbReference type="ChEBI" id="CHEBI:76978"/>
        <dbReference type="ChEBI" id="CHEBI:88066"/>
    </reaction>
    <physiologicalReaction direction="left-to-right" evidence="33">
        <dbReference type="Rhea" id="RHEA:47865"/>
    </physiologicalReaction>
</comment>
<dbReference type="PRINTS" id="PR00823">
    <property type="entry name" value="PANCLIPASE"/>
</dbReference>
<feature type="disulfide bond" evidence="36">
    <location>
        <begin position="570"/>
        <end position="586"/>
    </location>
</feature>
<comment type="catalytic activity">
    <reaction evidence="27">
        <text>1,2,3-tripropanoylglycerol + H2O = dipropanoylglycerol + propanoate + H(+)</text>
        <dbReference type="Rhea" id="RHEA:48024"/>
        <dbReference type="ChEBI" id="CHEBI:15377"/>
        <dbReference type="ChEBI" id="CHEBI:15378"/>
        <dbReference type="ChEBI" id="CHEBI:17272"/>
        <dbReference type="ChEBI" id="CHEBI:88153"/>
        <dbReference type="ChEBI" id="CHEBI:88155"/>
    </reaction>
    <physiologicalReaction direction="left-to-right" evidence="27">
        <dbReference type="Rhea" id="RHEA:48025"/>
    </physiologicalReaction>
</comment>
<dbReference type="Gene3D" id="3.40.50.1820">
    <property type="entry name" value="alpha/beta hydrolase"/>
    <property type="match status" value="1"/>
</dbReference>
<keyword evidence="8" id="KW-0378">Hydrolase</keyword>
<evidence type="ECO:0000256" key="3">
    <source>
        <dbReference type="ARBA" id="ARBA00004879"/>
    </source>
</evidence>
<keyword evidence="15" id="KW-0966">Cell projection</keyword>
<evidence type="ECO:0000256" key="22">
    <source>
        <dbReference type="ARBA" id="ARBA00047270"/>
    </source>
</evidence>
<dbReference type="InterPro" id="IPR001024">
    <property type="entry name" value="PLAT/LH2_dom"/>
</dbReference>
<evidence type="ECO:0000256" key="8">
    <source>
        <dbReference type="ARBA" id="ARBA00022801"/>
    </source>
</evidence>
<dbReference type="GO" id="GO:0042589">
    <property type="term" value="C:zymogen granule membrane"/>
    <property type="evidence" value="ECO:0007669"/>
    <property type="project" value="UniProtKB-SubCell"/>
</dbReference>
<dbReference type="GO" id="GO:0016042">
    <property type="term" value="P:lipid catabolic process"/>
    <property type="evidence" value="ECO:0007669"/>
    <property type="project" value="UniProtKB-KW"/>
</dbReference>
<dbReference type="SMART" id="SM00308">
    <property type="entry name" value="LH2"/>
    <property type="match status" value="1"/>
</dbReference>
<dbReference type="InterPro" id="IPR029058">
    <property type="entry name" value="AB_hydrolase_fold"/>
</dbReference>
<accession>A0AAV7QI37</accession>
<evidence type="ECO:0000256" key="13">
    <source>
        <dbReference type="ARBA" id="ARBA00023157"/>
    </source>
</evidence>
<comment type="catalytic activity">
    <reaction evidence="22">
        <text>(9Z-octadecenoyl)-glycerol + H2O = glycerol + (9Z)-octadecenoate + H(+)</text>
        <dbReference type="Rhea" id="RHEA:39955"/>
        <dbReference type="ChEBI" id="CHEBI:15377"/>
        <dbReference type="ChEBI" id="CHEBI:15378"/>
        <dbReference type="ChEBI" id="CHEBI:17754"/>
        <dbReference type="ChEBI" id="CHEBI:30823"/>
        <dbReference type="ChEBI" id="CHEBI:75937"/>
    </reaction>
    <physiologicalReaction direction="left-to-right" evidence="22">
        <dbReference type="Rhea" id="RHEA:39956"/>
    </physiologicalReaction>
</comment>
<dbReference type="CDD" id="cd00707">
    <property type="entry name" value="Pancreat_lipase_like"/>
    <property type="match status" value="1"/>
</dbReference>
<feature type="domain" description="PLAT" evidence="39">
    <location>
        <begin position="474"/>
        <end position="586"/>
    </location>
</feature>
<dbReference type="PANTHER" id="PTHR11610:SF165">
    <property type="entry name" value="PANCREATIC LIPASE-RELATED PROTEIN 2"/>
    <property type="match status" value="1"/>
</dbReference>
<keyword evidence="13 36" id="KW-1015">Disulfide bond</keyword>
<reference evidence="40" key="1">
    <citation type="journal article" date="2022" name="bioRxiv">
        <title>Sequencing and chromosome-scale assembly of the giantPleurodeles waltlgenome.</title>
        <authorList>
            <person name="Brown T."/>
            <person name="Elewa A."/>
            <person name="Iarovenko S."/>
            <person name="Subramanian E."/>
            <person name="Araus A.J."/>
            <person name="Petzold A."/>
            <person name="Susuki M."/>
            <person name="Suzuki K.-i.T."/>
            <person name="Hayashi T."/>
            <person name="Toyoda A."/>
            <person name="Oliveira C."/>
            <person name="Osipova E."/>
            <person name="Leigh N.D."/>
            <person name="Simon A."/>
            <person name="Yun M.H."/>
        </authorList>
    </citation>
    <scope>NUCLEOTIDE SEQUENCE</scope>
    <source>
        <strain evidence="40">20211129_DDA</strain>
        <tissue evidence="40">Liver</tissue>
    </source>
</reference>
<comment type="catalytic activity">
    <reaction evidence="32">
        <text>a 1,2-diacyl-sn-glycero-3-phosphocholine + H2O = a monoacyl-sn-glycero-3-phosphocholine + a fatty acid + H(+)</text>
        <dbReference type="Rhea" id="RHEA:44664"/>
        <dbReference type="ChEBI" id="CHEBI:15377"/>
        <dbReference type="ChEBI" id="CHEBI:15378"/>
        <dbReference type="ChEBI" id="CHEBI:28868"/>
        <dbReference type="ChEBI" id="CHEBI:57643"/>
        <dbReference type="ChEBI" id="CHEBI:84465"/>
    </reaction>
    <physiologicalReaction direction="left-to-right" evidence="32">
        <dbReference type="Rhea" id="RHEA:44665"/>
    </physiologicalReaction>
</comment>
<comment type="catalytic activity">
    <reaction evidence="34">
        <text>long chain 1,2-diacyl-3-O-[alpha-D-galactosyl-(1-&gt;6)-beta-D-galactosyl]-sn-glycerol + H2O = long chain acyl-3-O-[alpha-D-galactosyl-(1-&gt;6)-beta-D-galactosyl]-sn-glycerol + a fatty acid + H(+)</text>
        <dbReference type="Rhea" id="RHEA:48708"/>
        <dbReference type="ChEBI" id="CHEBI:15377"/>
        <dbReference type="ChEBI" id="CHEBI:15378"/>
        <dbReference type="ChEBI" id="CHEBI:28868"/>
        <dbReference type="ChEBI" id="CHEBI:90463"/>
        <dbReference type="ChEBI" id="CHEBI:90774"/>
    </reaction>
    <physiologicalReaction direction="left-to-right" evidence="34">
        <dbReference type="Rhea" id="RHEA:48709"/>
    </physiologicalReaction>
</comment>
<evidence type="ECO:0000256" key="27">
    <source>
        <dbReference type="ARBA" id="ARBA00047744"/>
    </source>
</evidence>
<dbReference type="FunFam" id="3.40.50.1820:FF:000033">
    <property type="entry name" value="Pancreatic triacylglycerol lipase"/>
    <property type="match status" value="1"/>
</dbReference>
<dbReference type="SUPFAM" id="SSF49723">
    <property type="entry name" value="Lipase/lipooxygenase domain (PLAT/LH2 domain)"/>
    <property type="match status" value="1"/>
</dbReference>
<evidence type="ECO:0000256" key="21">
    <source>
        <dbReference type="ARBA" id="ARBA00036575"/>
    </source>
</evidence>
<comment type="catalytic activity">
    <reaction evidence="23">
        <text>1,2-didodecanoyl-3-O-[alpha-D-galactosyl-(1-&gt;6)-beta-D-galactosyl]-sn-glycerol + H2O = dodecanoyl-3-O-[alpha-D-galactosyl-(1-&gt;6)-beta-D-galactosyl]-sn-glycerol + dodecanoate + H(+)</text>
        <dbReference type="Rhea" id="RHEA:48516"/>
        <dbReference type="ChEBI" id="CHEBI:15377"/>
        <dbReference type="ChEBI" id="CHEBI:15378"/>
        <dbReference type="ChEBI" id="CHEBI:18262"/>
        <dbReference type="ChEBI" id="CHEBI:90337"/>
        <dbReference type="ChEBI" id="CHEBI:90359"/>
    </reaction>
    <physiologicalReaction direction="left-to-right" evidence="23">
        <dbReference type="Rhea" id="RHEA:48517"/>
    </physiologicalReaction>
</comment>
<dbReference type="FunFam" id="2.60.60.20:FF:000003">
    <property type="entry name" value="Triacylglycerol lipase"/>
    <property type="match status" value="1"/>
</dbReference>
<organism evidence="40 41">
    <name type="scientific">Pleurodeles waltl</name>
    <name type="common">Iberian ribbed newt</name>
    <dbReference type="NCBI Taxonomy" id="8319"/>
    <lineage>
        <taxon>Eukaryota</taxon>
        <taxon>Metazoa</taxon>
        <taxon>Chordata</taxon>
        <taxon>Craniata</taxon>
        <taxon>Vertebrata</taxon>
        <taxon>Euteleostomi</taxon>
        <taxon>Amphibia</taxon>
        <taxon>Batrachia</taxon>
        <taxon>Caudata</taxon>
        <taxon>Salamandroidea</taxon>
        <taxon>Salamandridae</taxon>
        <taxon>Pleurodelinae</taxon>
        <taxon>Pleurodeles</taxon>
    </lineage>
</organism>
<comment type="subcellular location">
    <subcellularLocation>
        <location evidence="1">Cell projection</location>
        <location evidence="1">Neuron projection</location>
    </subcellularLocation>
    <subcellularLocation>
        <location evidence="2 38">Secreted</location>
    </subcellularLocation>
    <subcellularLocation>
        <location evidence="19">Zymogen granule membrane</location>
        <topology evidence="19">Peripheral membrane protein</topology>
    </subcellularLocation>
</comment>
<keyword evidence="41" id="KW-1185">Reference proteome</keyword>
<keyword evidence="7" id="KW-0479">Metal-binding</keyword>
<evidence type="ECO:0000313" key="40">
    <source>
        <dbReference type="EMBL" id="KAJ1140211.1"/>
    </source>
</evidence>
<evidence type="ECO:0000256" key="14">
    <source>
        <dbReference type="ARBA" id="ARBA00023180"/>
    </source>
</evidence>
<dbReference type="PRINTS" id="PR00821">
    <property type="entry name" value="TAGLIPASE"/>
</dbReference>
<evidence type="ECO:0000256" key="24">
    <source>
        <dbReference type="ARBA" id="ARBA00047438"/>
    </source>
</evidence>
<comment type="catalytic activity">
    <reaction evidence="24">
        <text>1-(9Z-octadecenoyl)-glycerol + H2O = glycerol + (9Z)-octadecenoate + H(+)</text>
        <dbReference type="Rhea" id="RHEA:38487"/>
        <dbReference type="ChEBI" id="CHEBI:15377"/>
        <dbReference type="ChEBI" id="CHEBI:15378"/>
        <dbReference type="ChEBI" id="CHEBI:17754"/>
        <dbReference type="ChEBI" id="CHEBI:30823"/>
        <dbReference type="ChEBI" id="CHEBI:75342"/>
    </reaction>
    <physiologicalReaction direction="left-to-right" evidence="24">
        <dbReference type="Rhea" id="RHEA:38488"/>
    </physiologicalReaction>
</comment>
<evidence type="ECO:0000256" key="25">
    <source>
        <dbReference type="ARBA" id="ARBA00047618"/>
    </source>
</evidence>
<keyword evidence="9" id="KW-0106">Calcium</keyword>
<evidence type="ECO:0000256" key="6">
    <source>
        <dbReference type="ARBA" id="ARBA00022525"/>
    </source>
</evidence>
<comment type="caution">
    <text evidence="40">The sequence shown here is derived from an EMBL/GenBank/DDBJ whole genome shotgun (WGS) entry which is preliminary data.</text>
</comment>
<evidence type="ECO:0000259" key="39">
    <source>
        <dbReference type="PROSITE" id="PS50095"/>
    </source>
</evidence>
<evidence type="ECO:0000256" key="32">
    <source>
        <dbReference type="ARBA" id="ARBA00049154"/>
    </source>
</evidence>
<comment type="catalytic activity">
    <reaction evidence="26">
        <text>di-(9Z)-octadecenoylglycerol + H2O = (9Z-octadecenoyl)-glycerol + (9Z)-octadecenoate + H(+)</text>
        <dbReference type="Rhea" id="RHEA:47868"/>
        <dbReference type="ChEBI" id="CHEBI:15377"/>
        <dbReference type="ChEBI" id="CHEBI:15378"/>
        <dbReference type="ChEBI" id="CHEBI:30823"/>
        <dbReference type="ChEBI" id="CHEBI:75937"/>
        <dbReference type="ChEBI" id="CHEBI:75945"/>
    </reaction>
    <physiologicalReaction direction="left-to-right" evidence="26">
        <dbReference type="Rhea" id="RHEA:47869"/>
    </physiologicalReaction>
</comment>
<dbReference type="Pfam" id="PF00151">
    <property type="entry name" value="Lipase"/>
    <property type="match status" value="1"/>
</dbReference>
<evidence type="ECO:0000256" key="34">
    <source>
        <dbReference type="ARBA" id="ARBA00049352"/>
    </source>
</evidence>
<comment type="catalytic activity">
    <reaction evidence="35">
        <text>1,2-didodecanoyl-3-beta-D-galactosyl-sn-glycerol + H2O = dodecanoyl-3-beta-D-galactosyl-sn-glycerol + dodecanoate + H(+)</text>
        <dbReference type="Rhea" id="RHEA:48540"/>
        <dbReference type="ChEBI" id="CHEBI:15377"/>
        <dbReference type="ChEBI" id="CHEBI:15378"/>
        <dbReference type="ChEBI" id="CHEBI:18262"/>
        <dbReference type="ChEBI" id="CHEBI:90340"/>
        <dbReference type="ChEBI" id="CHEBI:90515"/>
    </reaction>
    <physiologicalReaction direction="left-to-right" evidence="35">
        <dbReference type="Rhea" id="RHEA:48541"/>
    </physiologicalReaction>
</comment>